<keyword evidence="3" id="KW-1185">Reference proteome</keyword>
<name>A0A7G9QS81_9GAMM</name>
<protein>
    <submittedName>
        <fullName evidence="2">Uncharacterized protein</fullName>
    </submittedName>
</protein>
<dbReference type="EMBL" id="CP060711">
    <property type="protein sequence ID" value="QNN46206.1"/>
    <property type="molecule type" value="Genomic_DNA"/>
</dbReference>
<accession>A0A7G9QS81</accession>
<feature type="compositionally biased region" description="Basic and acidic residues" evidence="1">
    <location>
        <begin position="40"/>
        <end position="58"/>
    </location>
</feature>
<dbReference type="AlphaFoldDB" id="A0A7G9QS81"/>
<reference evidence="2 3" key="1">
    <citation type="submission" date="2020-08" db="EMBL/GenBank/DDBJ databases">
        <title>Genome sequence of Thermomonas brevis KACC 16975T.</title>
        <authorList>
            <person name="Hyun D.-W."/>
            <person name="Bae J.-W."/>
        </authorList>
    </citation>
    <scope>NUCLEOTIDE SEQUENCE [LARGE SCALE GENOMIC DNA]</scope>
    <source>
        <strain evidence="2 3">KACC 16975</strain>
    </source>
</reference>
<proteinExistence type="predicted"/>
<dbReference type="KEGG" id="tbv:H9L17_13665"/>
<gene>
    <name evidence="2" type="ORF">H9L17_13665</name>
</gene>
<dbReference type="RefSeq" id="WP_187569968.1">
    <property type="nucleotide sequence ID" value="NZ_CP060711.1"/>
</dbReference>
<organism evidence="2 3">
    <name type="scientific">Thermomonas brevis</name>
    <dbReference type="NCBI Taxonomy" id="215691"/>
    <lineage>
        <taxon>Bacteria</taxon>
        <taxon>Pseudomonadati</taxon>
        <taxon>Pseudomonadota</taxon>
        <taxon>Gammaproteobacteria</taxon>
        <taxon>Lysobacterales</taxon>
        <taxon>Lysobacteraceae</taxon>
        <taxon>Thermomonas</taxon>
    </lineage>
</organism>
<sequence length="58" mass="6098">MPTNNPTGKNQYTDNDKRHGGKQAGASERSGSSSRSAGSRSDDNRNKSGDSGKRGSSR</sequence>
<feature type="compositionally biased region" description="Polar residues" evidence="1">
    <location>
        <begin position="1"/>
        <end position="13"/>
    </location>
</feature>
<feature type="compositionally biased region" description="Low complexity" evidence="1">
    <location>
        <begin position="24"/>
        <end position="39"/>
    </location>
</feature>
<dbReference type="Proteomes" id="UP000515977">
    <property type="component" value="Chromosome"/>
</dbReference>
<feature type="region of interest" description="Disordered" evidence="1">
    <location>
        <begin position="1"/>
        <end position="58"/>
    </location>
</feature>
<evidence type="ECO:0000256" key="1">
    <source>
        <dbReference type="SAM" id="MobiDB-lite"/>
    </source>
</evidence>
<evidence type="ECO:0000313" key="2">
    <source>
        <dbReference type="EMBL" id="QNN46206.1"/>
    </source>
</evidence>
<evidence type="ECO:0000313" key="3">
    <source>
        <dbReference type="Proteomes" id="UP000515977"/>
    </source>
</evidence>